<dbReference type="EMBL" id="HBIS01000248">
    <property type="protein sequence ID" value="CAE0606393.1"/>
    <property type="molecule type" value="Transcribed_RNA"/>
</dbReference>
<feature type="region of interest" description="Disordered" evidence="2">
    <location>
        <begin position="1"/>
        <end position="44"/>
    </location>
</feature>
<evidence type="ECO:0000313" key="5">
    <source>
        <dbReference type="EMBL" id="CAE0606393.1"/>
    </source>
</evidence>
<feature type="coiled-coil region" evidence="1">
    <location>
        <begin position="130"/>
        <end position="157"/>
    </location>
</feature>
<evidence type="ECO:0000256" key="1">
    <source>
        <dbReference type="SAM" id="Coils"/>
    </source>
</evidence>
<dbReference type="EMBL" id="HBIS01000246">
    <property type="protein sequence ID" value="CAE0606391.1"/>
    <property type="molecule type" value="Transcribed_RNA"/>
</dbReference>
<sequence length="363" mass="39299">MGSPPSSHLASLFKQGMTPLSEEAARRSHSREPVAAPKETPDIISARKQSVQVGEANGSGRIPGASMGPTNTSFLDLASPASGSTGTEGLVAPVGDGAVPKGVDSVSYLYGERSALLRAFKQVIPHQQTLGALQTSLDELKGNLKQESNNWRALEARTEKLEYSTSSLQGNISYVEKVQIPKLQQAISELQGISGIEGTLVKDLKEALRERPVNVPTNQVTSSLGYMGGVMGSTLGSVFRPVARQIAHGDEFVIALARRILYGTESTLQSFEQSPLKTRTKKLISTLLLLSTIELAWKMQLLAENKLPKRIERLMKPLSYGIKTSRICLWSSAFVLGVVNLREFCASIASRAVNFGEEEELFD</sequence>
<protein>
    <submittedName>
        <fullName evidence="4">Uncharacterized protein</fullName>
    </submittedName>
</protein>
<dbReference type="EMBL" id="HBIS01000247">
    <property type="protein sequence ID" value="CAE0606392.1"/>
    <property type="molecule type" value="Transcribed_RNA"/>
</dbReference>
<proteinExistence type="predicted"/>
<name>A0A6U9PMP6_9CHLO</name>
<evidence type="ECO:0000313" key="3">
    <source>
        <dbReference type="EMBL" id="CAE0606391.1"/>
    </source>
</evidence>
<evidence type="ECO:0000256" key="2">
    <source>
        <dbReference type="SAM" id="MobiDB-lite"/>
    </source>
</evidence>
<organism evidence="4">
    <name type="scientific">Picocystis salinarum</name>
    <dbReference type="NCBI Taxonomy" id="88271"/>
    <lineage>
        <taxon>Eukaryota</taxon>
        <taxon>Viridiplantae</taxon>
        <taxon>Chlorophyta</taxon>
        <taxon>Picocystophyceae</taxon>
        <taxon>Picocystales</taxon>
        <taxon>Picocystaceae</taxon>
        <taxon>Picocystis</taxon>
    </lineage>
</organism>
<reference evidence="4" key="1">
    <citation type="submission" date="2021-01" db="EMBL/GenBank/DDBJ databases">
        <authorList>
            <person name="Corre E."/>
            <person name="Pelletier E."/>
            <person name="Niang G."/>
            <person name="Scheremetjew M."/>
            <person name="Finn R."/>
            <person name="Kale V."/>
            <person name="Holt S."/>
            <person name="Cochrane G."/>
            <person name="Meng A."/>
            <person name="Brown T."/>
            <person name="Cohen L."/>
        </authorList>
    </citation>
    <scope>NUCLEOTIDE SEQUENCE</scope>
    <source>
        <strain evidence="4">CCMP1897</strain>
    </source>
</reference>
<gene>
    <name evidence="3" type="ORF">PSAL00342_LOCUS207</name>
    <name evidence="4" type="ORF">PSAL00342_LOCUS208</name>
    <name evidence="5" type="ORF">PSAL00342_LOCUS209</name>
</gene>
<dbReference type="Gene3D" id="1.20.5.340">
    <property type="match status" value="1"/>
</dbReference>
<keyword evidence="1" id="KW-0175">Coiled coil</keyword>
<accession>A0A6U9PMP6</accession>
<dbReference type="AlphaFoldDB" id="A0A6U9PMP6"/>
<feature type="compositionally biased region" description="Basic and acidic residues" evidence="2">
    <location>
        <begin position="23"/>
        <end position="32"/>
    </location>
</feature>
<evidence type="ECO:0000313" key="4">
    <source>
        <dbReference type="EMBL" id="CAE0606392.1"/>
    </source>
</evidence>